<organism evidence="3 4">
    <name type="scientific">Caloranaerobacter azorensis DSM 13643</name>
    <dbReference type="NCBI Taxonomy" id="1121264"/>
    <lineage>
        <taxon>Bacteria</taxon>
        <taxon>Bacillati</taxon>
        <taxon>Bacillota</taxon>
        <taxon>Tissierellia</taxon>
        <taxon>Tissierellales</taxon>
        <taxon>Thermohalobacteraceae</taxon>
        <taxon>Caloranaerobacter</taxon>
    </lineage>
</organism>
<evidence type="ECO:0000313" key="4">
    <source>
        <dbReference type="Proteomes" id="UP000183967"/>
    </source>
</evidence>
<accession>A0A1M5SKV2</accession>
<evidence type="ECO:0000313" key="3">
    <source>
        <dbReference type="EMBL" id="SHH39217.1"/>
    </source>
</evidence>
<dbReference type="OrthoDB" id="1949930at2"/>
<proteinExistence type="predicted"/>
<dbReference type="Pfam" id="PF00395">
    <property type="entry name" value="SLH"/>
    <property type="match status" value="1"/>
</dbReference>
<dbReference type="AlphaFoldDB" id="A0A1M5SKV2"/>
<feature type="signal peptide" evidence="1">
    <location>
        <begin position="1"/>
        <end position="25"/>
    </location>
</feature>
<evidence type="ECO:0000256" key="1">
    <source>
        <dbReference type="SAM" id="SignalP"/>
    </source>
</evidence>
<dbReference type="RefSeq" id="WP_073195432.1">
    <property type="nucleotide sequence ID" value="NZ_FQXO01000012.1"/>
</dbReference>
<protein>
    <submittedName>
        <fullName evidence="3">S-layer homology domain-containing protein</fullName>
    </submittedName>
</protein>
<dbReference type="PROSITE" id="PS51272">
    <property type="entry name" value="SLH"/>
    <property type="match status" value="1"/>
</dbReference>
<feature type="chain" id="PRO_5012590136" evidence="1">
    <location>
        <begin position="26"/>
        <end position="305"/>
    </location>
</feature>
<dbReference type="Proteomes" id="UP000183967">
    <property type="component" value="Unassembled WGS sequence"/>
</dbReference>
<evidence type="ECO:0000259" key="2">
    <source>
        <dbReference type="PROSITE" id="PS51272"/>
    </source>
</evidence>
<sequence length="305" mass="35256">MYKKNKFVIFSISILLIFNSTISLASLEDALKGHWAEELVDKKFFNEYFSYLSEADYKNFSPNMAISRKNFYHSLSSLIKRYNNKNEEIIGNANDEKSENENITRKEVASLLVKSLEICKGNKEIYDLTNPFTDLDNIEKEYKIDILKGYKLGLIKGYSNKTFKPNNEVSQIEAVLLLQRLEGELSMDKSNIPFKVIDNKKVYTQINRKISVKNNDDKIIVTIYEKLPNPGYNVAVEKIIRSKEGKYDIYIEVESSNKYEMNLQVITFNVLTIEIDKKYIADDSYSFNVIGGLNNQNNKDGLVDM</sequence>
<gene>
    <name evidence="3" type="ORF">SAMN02745135_00652</name>
</gene>
<reference evidence="4" key="1">
    <citation type="submission" date="2016-11" db="EMBL/GenBank/DDBJ databases">
        <authorList>
            <person name="Varghese N."/>
            <person name="Submissions S."/>
        </authorList>
    </citation>
    <scope>NUCLEOTIDE SEQUENCE [LARGE SCALE GENOMIC DNA]</scope>
    <source>
        <strain evidence="4">DSM 13643</strain>
    </source>
</reference>
<dbReference type="EMBL" id="FQXO01000012">
    <property type="protein sequence ID" value="SHH39217.1"/>
    <property type="molecule type" value="Genomic_DNA"/>
</dbReference>
<name>A0A1M5SKV2_9FIRM</name>
<keyword evidence="1" id="KW-0732">Signal</keyword>
<keyword evidence="4" id="KW-1185">Reference proteome</keyword>
<feature type="domain" description="SLH" evidence="2">
    <location>
        <begin position="129"/>
        <end position="192"/>
    </location>
</feature>
<dbReference type="InterPro" id="IPR001119">
    <property type="entry name" value="SLH_dom"/>
</dbReference>